<feature type="DNA-binding region" description="HMG box" evidence="5">
    <location>
        <begin position="417"/>
        <end position="485"/>
    </location>
</feature>
<dbReference type="GO" id="GO:0005634">
    <property type="term" value="C:nucleus"/>
    <property type="evidence" value="ECO:0007669"/>
    <property type="project" value="UniProtKB-UniRule"/>
</dbReference>
<evidence type="ECO:0000256" key="4">
    <source>
        <dbReference type="ARBA" id="ARBA00023242"/>
    </source>
</evidence>
<dbReference type="InterPro" id="IPR009071">
    <property type="entry name" value="HMG_box_dom"/>
</dbReference>
<dbReference type="Pfam" id="PF00505">
    <property type="entry name" value="HMG_box"/>
    <property type="match status" value="1"/>
</dbReference>
<dbReference type="EMBL" id="MTYJ01000063">
    <property type="protein sequence ID" value="OQV17251.1"/>
    <property type="molecule type" value="Genomic_DNA"/>
</dbReference>
<dbReference type="SUPFAM" id="SSF47095">
    <property type="entry name" value="HMG-box"/>
    <property type="match status" value="1"/>
</dbReference>
<reference evidence="9" key="1">
    <citation type="submission" date="2017-01" db="EMBL/GenBank/DDBJ databases">
        <title>Comparative genomics of anhydrobiosis in the tardigrade Hypsibius dujardini.</title>
        <authorList>
            <person name="Yoshida Y."/>
            <person name="Koutsovoulos G."/>
            <person name="Laetsch D."/>
            <person name="Stevens L."/>
            <person name="Kumar S."/>
            <person name="Horikawa D."/>
            <person name="Ishino K."/>
            <person name="Komine S."/>
            <person name="Tomita M."/>
            <person name="Blaxter M."/>
            <person name="Arakawa K."/>
        </authorList>
    </citation>
    <scope>NUCLEOTIDE SEQUENCE [LARGE SCALE GENOMIC DNA]</scope>
    <source>
        <strain evidence="9">Z151</strain>
    </source>
</reference>
<evidence type="ECO:0000256" key="5">
    <source>
        <dbReference type="PROSITE-ProRule" id="PRU00267"/>
    </source>
</evidence>
<feature type="compositionally biased region" description="Basic and acidic residues" evidence="6">
    <location>
        <begin position="466"/>
        <end position="486"/>
    </location>
</feature>
<feature type="compositionally biased region" description="Low complexity" evidence="6">
    <location>
        <begin position="264"/>
        <end position="283"/>
    </location>
</feature>
<dbReference type="GO" id="GO:0000978">
    <property type="term" value="F:RNA polymerase II cis-regulatory region sequence-specific DNA binding"/>
    <property type="evidence" value="ECO:0007669"/>
    <property type="project" value="TreeGrafter"/>
</dbReference>
<sequence>MPSRRKSTPCKILTAQTTSVAAAPATDTIQTDTDTIAADIDTTSGSGSPMDQSTGEVLKVQPESPGECSRRVQEDGTTPGTGIVVPGLSPKTCAEDEASALMRQYMRDHARLVGALTGERDLTEEQKEGCLQQILQSTRTARDKLRHAQKDQNTVPVLAAGRQHSPITNGHHQHGAASTVHSRSQTPTKNGRPSHKSSVSPNSCTSSHGNSNGNSGFVLPANGTLEQQQQQQAQTNAAMWGMLHCYPFLAQSIPGGLPFGPQVVLPVPSQTQTPTQAQSQTQTKRTADGSGNGGPLNLSGKMRKTGSNGSTGDNVMDLSKPRHRSVDDHQGLSMLASADYMNRMKYGDSTRFMSSLSMTGRNGHLDDDDGGDYNSDGDMPVPDRITSTKVSRGKNQRAAAVAAAALADDEAGKKPHIKRPMNAFMVWAREERRKILKACPDMHNSNISKILGARWKAMSNDEKQPFYEEQSRLSKQHMEKHPDYRYRPRPKRTCLVDGKKLRITHSGSYTAESPMSRHAD</sequence>
<dbReference type="FunFam" id="1.10.30.10:FF:000003">
    <property type="entry name" value="Putative transcription factor SOX-6"/>
    <property type="match status" value="1"/>
</dbReference>
<feature type="region of interest" description="Disordered" evidence="6">
    <location>
        <begin position="164"/>
        <end position="220"/>
    </location>
</feature>
<dbReference type="Proteomes" id="UP000192578">
    <property type="component" value="Unassembled WGS sequence"/>
</dbReference>
<dbReference type="PANTHER" id="PTHR45789:SF2">
    <property type="entry name" value="FI18025P1"/>
    <property type="match status" value="1"/>
</dbReference>
<accession>A0A1W0WPW4</accession>
<feature type="compositionally biased region" description="Low complexity" evidence="6">
    <location>
        <begin position="25"/>
        <end position="43"/>
    </location>
</feature>
<evidence type="ECO:0000313" key="9">
    <source>
        <dbReference type="Proteomes" id="UP000192578"/>
    </source>
</evidence>
<dbReference type="CDD" id="cd22042">
    <property type="entry name" value="HMG-box_EGL13-like"/>
    <property type="match status" value="1"/>
</dbReference>
<keyword evidence="2 5" id="KW-0238">DNA-binding</keyword>
<evidence type="ECO:0000256" key="6">
    <source>
        <dbReference type="SAM" id="MobiDB-lite"/>
    </source>
</evidence>
<dbReference type="GO" id="GO:0000981">
    <property type="term" value="F:DNA-binding transcription factor activity, RNA polymerase II-specific"/>
    <property type="evidence" value="ECO:0007669"/>
    <property type="project" value="TreeGrafter"/>
</dbReference>
<feature type="region of interest" description="Disordered" evidence="6">
    <location>
        <begin position="264"/>
        <end position="325"/>
    </location>
</feature>
<organism evidence="8 9">
    <name type="scientific">Hypsibius exemplaris</name>
    <name type="common">Freshwater tardigrade</name>
    <dbReference type="NCBI Taxonomy" id="2072580"/>
    <lineage>
        <taxon>Eukaryota</taxon>
        <taxon>Metazoa</taxon>
        <taxon>Ecdysozoa</taxon>
        <taxon>Tardigrada</taxon>
        <taxon>Eutardigrada</taxon>
        <taxon>Parachela</taxon>
        <taxon>Hypsibioidea</taxon>
        <taxon>Hypsibiidae</taxon>
        <taxon>Hypsibius</taxon>
    </lineage>
</organism>
<feature type="domain" description="HMG box" evidence="7">
    <location>
        <begin position="417"/>
        <end position="485"/>
    </location>
</feature>
<protein>
    <submittedName>
        <fullName evidence="8">Transcription factor SOX-5</fullName>
    </submittedName>
</protein>
<comment type="caution">
    <text evidence="8">The sequence shown here is derived from an EMBL/GenBank/DDBJ whole genome shotgun (WGS) entry which is preliminary data.</text>
</comment>
<evidence type="ECO:0000313" key="8">
    <source>
        <dbReference type="EMBL" id="OQV17251.1"/>
    </source>
</evidence>
<gene>
    <name evidence="8" type="ORF">BV898_08648</name>
</gene>
<keyword evidence="1" id="KW-0805">Transcription regulation</keyword>
<feature type="compositionally biased region" description="Low complexity" evidence="6">
    <location>
        <begin position="202"/>
        <end position="216"/>
    </location>
</feature>
<evidence type="ECO:0000256" key="1">
    <source>
        <dbReference type="ARBA" id="ARBA00023015"/>
    </source>
</evidence>
<keyword evidence="3" id="KW-0804">Transcription</keyword>
<evidence type="ECO:0000256" key="2">
    <source>
        <dbReference type="ARBA" id="ARBA00023125"/>
    </source>
</evidence>
<dbReference type="PROSITE" id="PS50118">
    <property type="entry name" value="HMG_BOX_2"/>
    <property type="match status" value="1"/>
</dbReference>
<feature type="compositionally biased region" description="Polar residues" evidence="6">
    <location>
        <begin position="44"/>
        <end position="55"/>
    </location>
</feature>
<feature type="region of interest" description="Disordered" evidence="6">
    <location>
        <begin position="25"/>
        <end position="82"/>
    </location>
</feature>
<dbReference type="GO" id="GO:0045165">
    <property type="term" value="P:cell fate commitment"/>
    <property type="evidence" value="ECO:0007669"/>
    <property type="project" value="TreeGrafter"/>
</dbReference>
<dbReference type="Gene3D" id="1.10.30.10">
    <property type="entry name" value="High mobility group box domain"/>
    <property type="match status" value="1"/>
</dbReference>
<keyword evidence="9" id="KW-1185">Reference proteome</keyword>
<dbReference type="SMART" id="SM00398">
    <property type="entry name" value="HMG"/>
    <property type="match status" value="1"/>
</dbReference>
<dbReference type="InterPro" id="IPR051356">
    <property type="entry name" value="SOX/SOX-like_TF"/>
</dbReference>
<name>A0A1W0WPW4_HYPEX</name>
<feature type="region of interest" description="Disordered" evidence="6">
    <location>
        <begin position="466"/>
        <end position="491"/>
    </location>
</feature>
<proteinExistence type="predicted"/>
<dbReference type="OrthoDB" id="6247875at2759"/>
<keyword evidence="4 5" id="KW-0539">Nucleus</keyword>
<evidence type="ECO:0000256" key="3">
    <source>
        <dbReference type="ARBA" id="ARBA00023163"/>
    </source>
</evidence>
<dbReference type="AlphaFoldDB" id="A0A1W0WPW4"/>
<dbReference type="PANTHER" id="PTHR45789">
    <property type="entry name" value="FI18025P1"/>
    <property type="match status" value="1"/>
</dbReference>
<evidence type="ECO:0000259" key="7">
    <source>
        <dbReference type="PROSITE" id="PS50118"/>
    </source>
</evidence>
<feature type="compositionally biased region" description="Polar residues" evidence="6">
    <location>
        <begin position="179"/>
        <end position="201"/>
    </location>
</feature>
<dbReference type="InterPro" id="IPR036910">
    <property type="entry name" value="HMG_box_dom_sf"/>
</dbReference>